<protein>
    <recommendedName>
        <fullName evidence="3">WxL domain-containing protein</fullName>
    </recommendedName>
</protein>
<evidence type="ECO:0000256" key="2">
    <source>
        <dbReference type="SAM" id="SignalP"/>
    </source>
</evidence>
<gene>
    <name evidence="4" type="ORF">BCR24_03605</name>
</gene>
<dbReference type="STRING" id="1131292.BCR24_03605"/>
<feature type="chain" id="PRO_5009178296" description="WxL domain-containing protein" evidence="2">
    <location>
        <begin position="30"/>
        <end position="269"/>
    </location>
</feature>
<feature type="region of interest" description="Disordered" evidence="1">
    <location>
        <begin position="45"/>
        <end position="70"/>
    </location>
</feature>
<organism evidence="4 5">
    <name type="scientific">Enterococcus ureilyticus</name>
    <dbReference type="NCBI Taxonomy" id="1131292"/>
    <lineage>
        <taxon>Bacteria</taxon>
        <taxon>Bacillati</taxon>
        <taxon>Bacillota</taxon>
        <taxon>Bacilli</taxon>
        <taxon>Lactobacillales</taxon>
        <taxon>Enterococcaceae</taxon>
        <taxon>Enterococcus</taxon>
    </lineage>
</organism>
<dbReference type="InterPro" id="IPR027994">
    <property type="entry name" value="WxL_dom"/>
</dbReference>
<feature type="signal peptide" evidence="2">
    <location>
        <begin position="1"/>
        <end position="29"/>
    </location>
</feature>
<dbReference type="EMBL" id="MIKC01000023">
    <property type="protein sequence ID" value="OEG22227.1"/>
    <property type="molecule type" value="Genomic_DNA"/>
</dbReference>
<sequence>MSVTKQTFLLSMVLIIVLFSSTFNLTANATPASLNQSGTVSVEGSVVTNPIDPENPGVPIDPGPGPSTEGPLRIDYASSLDFGESKISKGTRKYNALAQQFFGETGPRGSYIQITDQQADSSGWTLQVKQETQFTNQIIQNKKEQELKGAVLSLDKGWANSSGTSEAPTVTRETIALNSIGSAYEVATARAGSGKGVWTIAFGASDTNTNNQPHTLSPVVDASGKPVIDRTYNKPVYHNSAITLTVPESTVIYPVEYQTELTWILAKLP</sequence>
<evidence type="ECO:0000256" key="1">
    <source>
        <dbReference type="SAM" id="MobiDB-lite"/>
    </source>
</evidence>
<dbReference type="OrthoDB" id="2339326at2"/>
<keyword evidence="2" id="KW-0732">Signal</keyword>
<dbReference type="AlphaFoldDB" id="A0A1E5HBB2"/>
<evidence type="ECO:0000313" key="4">
    <source>
        <dbReference type="EMBL" id="OEG22227.1"/>
    </source>
</evidence>
<feature type="domain" description="WxL" evidence="3">
    <location>
        <begin position="32"/>
        <end position="269"/>
    </location>
</feature>
<dbReference type="RefSeq" id="WP_069640336.1">
    <property type="nucleotide sequence ID" value="NZ_JAFBEZ010000018.1"/>
</dbReference>
<name>A0A1E5HBB2_9ENTE</name>
<proteinExistence type="predicted"/>
<evidence type="ECO:0000313" key="5">
    <source>
        <dbReference type="Proteomes" id="UP000094469"/>
    </source>
</evidence>
<accession>A0A1E5HBB2</accession>
<evidence type="ECO:0000259" key="3">
    <source>
        <dbReference type="Pfam" id="PF13731"/>
    </source>
</evidence>
<reference evidence="5" key="1">
    <citation type="submission" date="2016-09" db="EMBL/GenBank/DDBJ databases">
        <authorList>
            <person name="Gulvik C.A."/>
        </authorList>
    </citation>
    <scope>NUCLEOTIDE SEQUENCE [LARGE SCALE GENOMIC DNA]</scope>
    <source>
        <strain evidence="5">LMG 26676</strain>
    </source>
</reference>
<comment type="caution">
    <text evidence="4">The sequence shown here is derived from an EMBL/GenBank/DDBJ whole genome shotgun (WGS) entry which is preliminary data.</text>
</comment>
<keyword evidence="5" id="KW-1185">Reference proteome</keyword>
<dbReference type="Pfam" id="PF13731">
    <property type="entry name" value="WxL"/>
    <property type="match status" value="1"/>
</dbReference>
<dbReference type="Proteomes" id="UP000094469">
    <property type="component" value="Unassembled WGS sequence"/>
</dbReference>